<name>A0A7D5ZW98_CYMV</name>
<keyword evidence="1" id="KW-0812">Transmembrane</keyword>
<keyword evidence="1" id="KW-1133">Transmembrane helix</keyword>
<organismHost>
    <name type="scientific">Medicago sativa</name>
    <name type="common">Alfalfa</name>
    <dbReference type="NCBI Taxonomy" id="3879"/>
</organismHost>
<sequence length="114" mass="12155">MSGAPIHLTPPPDHSKTLFAAVVGVSLAVLVFTLTRSTLPHVGDNIHSLPHGGYYRDGTKVIGYNSPSGSRNGPQKTIPLVLAIVLPAIIYALSHRRSPSPCPNPLCPTVHHQR</sequence>
<organismHost>
    <name type="scientific">Vicia sativa</name>
    <name type="common">Spring vetch</name>
    <name type="synonym">Tare</name>
    <dbReference type="NCBI Taxonomy" id="3908"/>
</organismHost>
<protein>
    <submittedName>
        <fullName evidence="2">TGB2</fullName>
    </submittedName>
</protein>
<evidence type="ECO:0000256" key="1">
    <source>
        <dbReference type="SAM" id="Phobius"/>
    </source>
</evidence>
<feature type="transmembrane region" description="Helical" evidence="1">
    <location>
        <begin position="17"/>
        <end position="35"/>
    </location>
</feature>
<dbReference type="EMBL" id="MT176428">
    <property type="protein sequence ID" value="QLJ11036.1"/>
    <property type="molecule type" value="Genomic_RNA"/>
</dbReference>
<feature type="transmembrane region" description="Helical" evidence="1">
    <location>
        <begin position="77"/>
        <end position="94"/>
    </location>
</feature>
<dbReference type="InterPro" id="IPR001896">
    <property type="entry name" value="Plant_vir_prot"/>
</dbReference>
<organismHost>
    <name type="scientific">Stellaria media</name>
    <name type="common">Common chickweed</name>
    <name type="synonym">Alsine media</name>
    <dbReference type="NCBI Taxonomy" id="13274"/>
</organismHost>
<evidence type="ECO:0000313" key="2">
    <source>
        <dbReference type="EMBL" id="QLJ11036.1"/>
    </source>
</evidence>
<organismHost>
    <name type="scientific">Malus pumila</name>
    <name type="common">Paradise apple</name>
    <dbReference type="NCBI Taxonomy" id="283210"/>
</organismHost>
<proteinExistence type="predicted"/>
<dbReference type="Pfam" id="PF01307">
    <property type="entry name" value="Plant_vir_prot"/>
    <property type="match status" value="1"/>
</dbReference>
<organismHost>
    <name type="scientific">Pisum sativum</name>
    <name type="common">Garden pea</name>
    <name type="synonym">Lathyrus oleraceus</name>
    <dbReference type="NCBI Taxonomy" id="3888"/>
</organismHost>
<organism evidence="2">
    <name type="scientific">Clover yellow mosaic virus</name>
    <name type="common">CYMV</name>
    <dbReference type="NCBI Taxonomy" id="12177"/>
    <lineage>
        <taxon>Viruses</taxon>
        <taxon>Riboviria</taxon>
        <taxon>Orthornavirae</taxon>
        <taxon>Kitrinoviricota</taxon>
        <taxon>Alsuviricetes</taxon>
        <taxon>Tymovirales</taxon>
        <taxon>Alphaflexiviridae</taxon>
        <taxon>Potexvirus</taxon>
        <taxon>Potexvirus flavitrifolii</taxon>
    </lineage>
</organism>
<organismHost>
    <name type="scientific">Trifolium</name>
    <dbReference type="NCBI Taxonomy" id="3898"/>
</organismHost>
<accession>A0A7D5ZW98</accession>
<reference evidence="2" key="1">
    <citation type="journal article" date="2020" name="Plants (Basel)">
        <title>High-Throughput Sequencing Facilitates Discovery of New Plant Viruses in Poland.</title>
        <authorList>
            <person name="Minicka J."/>
            <person name="Zarzynska-Nowak A."/>
            <person name="Budzynska D."/>
            <person name="Borodynko-Filas N."/>
            <person name="Hasiow-Jaroszewska B."/>
        </authorList>
    </citation>
    <scope>NUCLEOTIDE SEQUENCE</scope>
    <source>
        <strain evidence="2">ClYMV-2018/1</strain>
    </source>
</reference>
<keyword evidence="1" id="KW-0472">Membrane</keyword>
<organismHost>
    <name type="scientific">Chenopodium album</name>
    <name type="common">Fat hen</name>
    <dbReference type="NCBI Taxonomy" id="3559"/>
</organismHost>